<keyword evidence="2" id="KW-1185">Reference proteome</keyword>
<proteinExistence type="predicted"/>
<dbReference type="RefSeq" id="WP_263004238.1">
    <property type="nucleotide sequence ID" value="NZ_JAOTEM010000004.1"/>
</dbReference>
<dbReference type="Proteomes" id="UP001208649">
    <property type="component" value="Unassembled WGS sequence"/>
</dbReference>
<gene>
    <name evidence="1" type="ORF">NZ698_16170</name>
</gene>
<comment type="caution">
    <text evidence="1">The sequence shown here is derived from an EMBL/GenBank/DDBJ whole genome shotgun (WGS) entry which is preliminary data.</text>
</comment>
<accession>A0ABT2W939</accession>
<reference evidence="2" key="1">
    <citation type="submission" date="2023-07" db="EMBL/GenBank/DDBJ databases">
        <title>Chryseobacterium sp. strain PBS4-4 Genome sequencing and assembly.</title>
        <authorList>
            <person name="Jung Y."/>
        </authorList>
    </citation>
    <scope>NUCLEOTIDE SEQUENCE [LARGE SCALE GENOMIC DNA]</scope>
    <source>
        <strain evidence="2">PBS4-4</strain>
    </source>
</reference>
<dbReference type="EMBL" id="JAOTEM010000004">
    <property type="protein sequence ID" value="MCU7618733.1"/>
    <property type="molecule type" value="Genomic_DNA"/>
</dbReference>
<evidence type="ECO:0000313" key="2">
    <source>
        <dbReference type="Proteomes" id="UP001208649"/>
    </source>
</evidence>
<sequence length="163" mass="19278">MEIKDIIVADFSLNIKVVEVNKKKLTKSLFDQLPEYFPFDPTGKFVADKIFGYFKIKSGKETIDFLLFLKGNKVYKSDLRFLKKLSKINLLSQYHVNQDLTNYIFFRKSKENYIEESHLGDEIYSMTYKTKEVFNEKGQNIIQDCKNNASKFLVEIKDLHLFF</sequence>
<protein>
    <submittedName>
        <fullName evidence="1">Uncharacterized protein</fullName>
    </submittedName>
</protein>
<name>A0ABT2W939_9FLAO</name>
<organism evidence="1 2">
    <name type="scientific">Chryseobacterium edaphi</name>
    <dbReference type="NCBI Taxonomy" id="2976532"/>
    <lineage>
        <taxon>Bacteria</taxon>
        <taxon>Pseudomonadati</taxon>
        <taxon>Bacteroidota</taxon>
        <taxon>Flavobacteriia</taxon>
        <taxon>Flavobacteriales</taxon>
        <taxon>Weeksellaceae</taxon>
        <taxon>Chryseobacterium group</taxon>
        <taxon>Chryseobacterium</taxon>
    </lineage>
</organism>
<evidence type="ECO:0000313" key="1">
    <source>
        <dbReference type="EMBL" id="MCU7618733.1"/>
    </source>
</evidence>